<dbReference type="NCBIfam" id="TIGR01356">
    <property type="entry name" value="aroA"/>
    <property type="match status" value="1"/>
</dbReference>
<dbReference type="CDD" id="cd01556">
    <property type="entry name" value="EPSP_synthase"/>
    <property type="match status" value="1"/>
</dbReference>
<dbReference type="GO" id="GO:0008652">
    <property type="term" value="P:amino acid biosynthetic process"/>
    <property type="evidence" value="ECO:0007669"/>
    <property type="project" value="UniProtKB-KW"/>
</dbReference>
<dbReference type="PROSITE" id="PS00104">
    <property type="entry name" value="EPSP_SYNTHASE_1"/>
    <property type="match status" value="1"/>
</dbReference>
<dbReference type="Pfam" id="PF00275">
    <property type="entry name" value="EPSP_synthase"/>
    <property type="match status" value="1"/>
</dbReference>
<evidence type="ECO:0000256" key="9">
    <source>
        <dbReference type="HAMAP-Rule" id="MF_00210"/>
    </source>
</evidence>
<evidence type="ECO:0000259" key="10">
    <source>
        <dbReference type="Pfam" id="PF00275"/>
    </source>
</evidence>
<dbReference type="GO" id="GO:0005737">
    <property type="term" value="C:cytoplasm"/>
    <property type="evidence" value="ECO:0007669"/>
    <property type="project" value="UniProtKB-SubCell"/>
</dbReference>
<dbReference type="InterPro" id="IPR006264">
    <property type="entry name" value="EPSP_synthase"/>
</dbReference>
<dbReference type="InterPro" id="IPR001986">
    <property type="entry name" value="Enolpyruvate_Tfrase_dom"/>
</dbReference>
<feature type="binding site" evidence="9">
    <location>
        <position position="169"/>
    </location>
    <ligand>
        <name>3-phosphoshikimate</name>
        <dbReference type="ChEBI" id="CHEBI:145989"/>
    </ligand>
</feature>
<dbReference type="FunFam" id="3.65.10.10:FF:000006">
    <property type="entry name" value="3-phosphoshikimate 1-carboxyvinyltransferase"/>
    <property type="match status" value="1"/>
</dbReference>
<evidence type="ECO:0000313" key="12">
    <source>
        <dbReference type="Proteomes" id="UP000266426"/>
    </source>
</evidence>
<evidence type="ECO:0000256" key="8">
    <source>
        <dbReference type="ARBA" id="ARBA00044633"/>
    </source>
</evidence>
<feature type="binding site" evidence="9">
    <location>
        <position position="97"/>
    </location>
    <ligand>
        <name>phosphoenolpyruvate</name>
        <dbReference type="ChEBI" id="CHEBI:58702"/>
    </ligand>
</feature>
<sequence length="435" mass="46095">MSSNTITVTPCSKIDTVVTVPGDKSISHRSLMVSALSEGTCSISNLLTSEDCLHTLQALRALGVSIIQQGDTKFTVAGSGLQGLKNPSSPLDMGNSGTGMRLLAGLLSSQKVTAVLFGDESLSMRPMKRIITPLTVMGADISARDGNYPPLTIRGKKLNPIEYQLPVASAQVKSAILLAALPLNGETTIIEPSHSRDHTEKMLRYFGADITVDGLSISLMGGKKLTARDIVVPGDISSAAFFMVAAAAMPGAKLVIKDVGLNPTRTGIIKVLHQMGADIVISPSEHDVAKWAEERGDIHIKGTRLSGITIGGDDIPNVIDELPIIAVAGALADGVTVIKDAHELRVKESDRISTMVTNLKKIGVRVEEQSDGMTIGGNSELAGAEVDSYGDHRIAMSMAVAGLFVRNGRITVKDVKNINTSFPNFQPLFQQCFQS</sequence>
<evidence type="ECO:0000256" key="3">
    <source>
        <dbReference type="ARBA" id="ARBA00009948"/>
    </source>
</evidence>
<proteinExistence type="inferred from homology"/>
<keyword evidence="4 9" id="KW-0963">Cytoplasm</keyword>
<comment type="subunit">
    <text evidence="9">Monomer.</text>
</comment>
<keyword evidence="5 9" id="KW-0028">Amino-acid biosynthesis</keyword>
<evidence type="ECO:0000256" key="6">
    <source>
        <dbReference type="ARBA" id="ARBA00022679"/>
    </source>
</evidence>
<keyword evidence="7 9" id="KW-0057">Aromatic amino acid biosynthesis</keyword>
<reference evidence="11 12" key="1">
    <citation type="journal article" date="2017" name="ISME J.">
        <title>Energy and carbon metabolisms in a deep terrestrial subsurface fluid microbial community.</title>
        <authorList>
            <person name="Momper L."/>
            <person name="Jungbluth S.P."/>
            <person name="Lee M.D."/>
            <person name="Amend J.P."/>
        </authorList>
    </citation>
    <scope>NUCLEOTIDE SEQUENCE [LARGE SCALE GENOMIC DNA]</scope>
    <source>
        <strain evidence="11">SURF_26</strain>
    </source>
</reference>
<comment type="caution">
    <text evidence="9">Lacks conserved residue(s) required for the propagation of feature annotation.</text>
</comment>
<dbReference type="SUPFAM" id="SSF55205">
    <property type="entry name" value="EPT/RTPC-like"/>
    <property type="match status" value="1"/>
</dbReference>
<feature type="binding site" evidence="9">
    <location>
        <position position="351"/>
    </location>
    <ligand>
        <name>phosphoenolpyruvate</name>
        <dbReference type="ChEBI" id="CHEBI:58702"/>
    </ligand>
</feature>
<feature type="binding site" evidence="9">
    <location>
        <position position="171"/>
    </location>
    <ligand>
        <name>3-phosphoshikimate</name>
        <dbReference type="ChEBI" id="CHEBI:145989"/>
    </ligand>
</feature>
<feature type="binding site" evidence="9">
    <location>
        <position position="347"/>
    </location>
    <ligand>
        <name>3-phosphoshikimate</name>
        <dbReference type="ChEBI" id="CHEBI:145989"/>
    </ligand>
</feature>
<dbReference type="InterPro" id="IPR023193">
    <property type="entry name" value="EPSP_synthase_CS"/>
</dbReference>
<dbReference type="GO" id="GO:0003866">
    <property type="term" value="F:3-phosphoshikimate 1-carboxyvinyltransferase activity"/>
    <property type="evidence" value="ECO:0007669"/>
    <property type="project" value="UniProtKB-UniRule"/>
</dbReference>
<feature type="binding site" evidence="9">
    <location>
        <position position="25"/>
    </location>
    <ligand>
        <name>3-phosphoshikimate</name>
        <dbReference type="ChEBI" id="CHEBI:145989"/>
    </ligand>
</feature>
<dbReference type="EC" id="2.5.1.19" evidence="9"/>
<dbReference type="PANTHER" id="PTHR21090">
    <property type="entry name" value="AROM/DEHYDROQUINATE SYNTHASE"/>
    <property type="match status" value="1"/>
</dbReference>
<accession>A0A3A4RBQ5</accession>
<dbReference type="FunFam" id="3.65.10.10:FF:000005">
    <property type="entry name" value="3-phosphoshikimate 1-carboxyvinyltransferase"/>
    <property type="match status" value="1"/>
</dbReference>
<feature type="binding site" evidence="9">
    <location>
        <position position="171"/>
    </location>
    <ligand>
        <name>phosphoenolpyruvate</name>
        <dbReference type="ChEBI" id="CHEBI:58702"/>
    </ligand>
</feature>
<comment type="subcellular location">
    <subcellularLocation>
        <location evidence="9">Cytoplasm</location>
    </subcellularLocation>
</comment>
<feature type="binding site" evidence="9">
    <location>
        <position position="24"/>
    </location>
    <ligand>
        <name>3-phosphoshikimate</name>
        <dbReference type="ChEBI" id="CHEBI:145989"/>
    </ligand>
</feature>
<dbReference type="HAMAP" id="MF_00210">
    <property type="entry name" value="EPSP_synth"/>
    <property type="match status" value="1"/>
</dbReference>
<dbReference type="PANTHER" id="PTHR21090:SF5">
    <property type="entry name" value="PENTAFUNCTIONAL AROM POLYPEPTIDE"/>
    <property type="match status" value="1"/>
</dbReference>
<dbReference type="UniPathway" id="UPA00053">
    <property type="reaction ID" value="UER00089"/>
</dbReference>
<dbReference type="Proteomes" id="UP000266426">
    <property type="component" value="Unassembled WGS sequence"/>
</dbReference>
<name>A0A3A4RBQ5_9BACT</name>
<dbReference type="GO" id="GO:0009073">
    <property type="term" value="P:aromatic amino acid family biosynthetic process"/>
    <property type="evidence" value="ECO:0007669"/>
    <property type="project" value="UniProtKB-KW"/>
</dbReference>
<comment type="catalytic activity">
    <reaction evidence="8">
        <text>3-phosphoshikimate + phosphoenolpyruvate = 5-O-(1-carboxyvinyl)-3-phosphoshikimate + phosphate</text>
        <dbReference type="Rhea" id="RHEA:21256"/>
        <dbReference type="ChEBI" id="CHEBI:43474"/>
        <dbReference type="ChEBI" id="CHEBI:57701"/>
        <dbReference type="ChEBI" id="CHEBI:58702"/>
        <dbReference type="ChEBI" id="CHEBI:145989"/>
        <dbReference type="EC" id="2.5.1.19"/>
    </reaction>
    <physiologicalReaction direction="left-to-right" evidence="8">
        <dbReference type="Rhea" id="RHEA:21257"/>
    </physiologicalReaction>
</comment>
<evidence type="ECO:0000256" key="7">
    <source>
        <dbReference type="ARBA" id="ARBA00023141"/>
    </source>
</evidence>
<feature type="binding site" evidence="9">
    <location>
        <position position="320"/>
    </location>
    <ligand>
        <name>3-phosphoshikimate</name>
        <dbReference type="ChEBI" id="CHEBI:145989"/>
    </ligand>
</feature>
<evidence type="ECO:0000256" key="5">
    <source>
        <dbReference type="ARBA" id="ARBA00022605"/>
    </source>
</evidence>
<dbReference type="PROSITE" id="PS00885">
    <property type="entry name" value="EPSP_SYNTHASE_2"/>
    <property type="match status" value="1"/>
</dbReference>
<feature type="active site" description="Proton acceptor" evidence="9">
    <location>
        <position position="320"/>
    </location>
</feature>
<evidence type="ECO:0000313" key="11">
    <source>
        <dbReference type="EMBL" id="RJP60207.1"/>
    </source>
</evidence>
<evidence type="ECO:0000256" key="2">
    <source>
        <dbReference type="ARBA" id="ARBA00004811"/>
    </source>
</evidence>
<dbReference type="Gene3D" id="3.65.10.10">
    <property type="entry name" value="Enolpyruvate transferase domain"/>
    <property type="match status" value="2"/>
</dbReference>
<gene>
    <name evidence="9 11" type="primary">aroA</name>
    <name evidence="11" type="ORF">C4541_04590</name>
</gene>
<organism evidence="11 12">
    <name type="scientific">Candidatus Auribacter fodinae</name>
    <dbReference type="NCBI Taxonomy" id="2093366"/>
    <lineage>
        <taxon>Bacteria</taxon>
        <taxon>Pseudomonadati</taxon>
        <taxon>Candidatus Auribacterota</taxon>
        <taxon>Candidatus Auribacteria</taxon>
        <taxon>Candidatus Auribacterales</taxon>
        <taxon>Candidatus Auribacteraceae</taxon>
        <taxon>Candidatus Auribacter</taxon>
    </lineage>
</organism>
<evidence type="ECO:0000256" key="1">
    <source>
        <dbReference type="ARBA" id="ARBA00002174"/>
    </source>
</evidence>
<comment type="similarity">
    <text evidence="3 9">Belongs to the EPSP synthase family.</text>
</comment>
<comment type="pathway">
    <text evidence="2 9">Metabolic intermediate biosynthesis; chorismate biosynthesis; chorismate from D-erythrose 4-phosphate and phosphoenolpyruvate: step 6/7.</text>
</comment>
<feature type="binding site" evidence="9">
    <location>
        <position position="393"/>
    </location>
    <ligand>
        <name>phosphoenolpyruvate</name>
        <dbReference type="ChEBI" id="CHEBI:58702"/>
    </ligand>
</feature>
<dbReference type="InterPro" id="IPR036968">
    <property type="entry name" value="Enolpyruvate_Tfrase_sf"/>
</dbReference>
<protein>
    <recommendedName>
        <fullName evidence="9">3-phosphoshikimate 1-carboxyvinyltransferase</fullName>
        <ecNumber evidence="9">2.5.1.19</ecNumber>
    </recommendedName>
    <alternativeName>
        <fullName evidence="9">5-enolpyruvylshikimate-3-phosphate synthase</fullName>
        <shortName evidence="9">EPSP synthase</shortName>
        <shortName evidence="9">EPSPS</shortName>
    </alternativeName>
</protein>
<dbReference type="EMBL" id="QZJZ01000032">
    <property type="protein sequence ID" value="RJP60207.1"/>
    <property type="molecule type" value="Genomic_DNA"/>
</dbReference>
<comment type="caution">
    <text evidence="11">The sequence shown here is derived from an EMBL/GenBank/DDBJ whole genome shotgun (WGS) entry which is preliminary data.</text>
</comment>
<feature type="binding site" evidence="9">
    <location>
        <position position="24"/>
    </location>
    <ligand>
        <name>phosphoenolpyruvate</name>
        <dbReference type="ChEBI" id="CHEBI:58702"/>
    </ligand>
</feature>
<dbReference type="AlphaFoldDB" id="A0A3A4RBQ5"/>
<keyword evidence="6 9" id="KW-0808">Transferase</keyword>
<feature type="binding site" evidence="9">
    <location>
        <position position="125"/>
    </location>
    <ligand>
        <name>phosphoenolpyruvate</name>
        <dbReference type="ChEBI" id="CHEBI:58702"/>
    </ligand>
</feature>
<feature type="binding site" evidence="9">
    <location>
        <position position="29"/>
    </location>
    <ligand>
        <name>3-phosphoshikimate</name>
        <dbReference type="ChEBI" id="CHEBI:145989"/>
    </ligand>
</feature>
<dbReference type="GO" id="GO:0009423">
    <property type="term" value="P:chorismate biosynthetic process"/>
    <property type="evidence" value="ECO:0007669"/>
    <property type="project" value="UniProtKB-UniRule"/>
</dbReference>
<evidence type="ECO:0000256" key="4">
    <source>
        <dbReference type="ARBA" id="ARBA00022490"/>
    </source>
</evidence>
<dbReference type="PIRSF" id="PIRSF000505">
    <property type="entry name" value="EPSPS"/>
    <property type="match status" value="1"/>
</dbReference>
<dbReference type="InterPro" id="IPR013792">
    <property type="entry name" value="RNA3'P_cycl/enolpyr_Trfase_a/b"/>
</dbReference>
<comment type="function">
    <text evidence="1 9">Catalyzes the transfer of the enolpyruvyl moiety of phosphoenolpyruvate (PEP) to the 5-hydroxyl of shikimate-3-phosphate (S3P) to produce enolpyruvyl shikimate-3-phosphate and inorganic phosphate.</text>
</comment>
<feature type="domain" description="Enolpyruvate transferase" evidence="10">
    <location>
        <begin position="9"/>
        <end position="426"/>
    </location>
</feature>